<feature type="region of interest" description="Disordered" evidence="1">
    <location>
        <begin position="1"/>
        <end position="77"/>
    </location>
</feature>
<feature type="compositionally biased region" description="Low complexity" evidence="1">
    <location>
        <begin position="124"/>
        <end position="134"/>
    </location>
</feature>
<organism evidence="2 3">
    <name type="scientific">Aedes aegypti</name>
    <name type="common">Yellowfever mosquito</name>
    <name type="synonym">Culex aegypti</name>
    <dbReference type="NCBI Taxonomy" id="7159"/>
    <lineage>
        <taxon>Eukaryota</taxon>
        <taxon>Metazoa</taxon>
        <taxon>Ecdysozoa</taxon>
        <taxon>Arthropoda</taxon>
        <taxon>Hexapoda</taxon>
        <taxon>Insecta</taxon>
        <taxon>Pterygota</taxon>
        <taxon>Neoptera</taxon>
        <taxon>Endopterygota</taxon>
        <taxon>Diptera</taxon>
        <taxon>Nematocera</taxon>
        <taxon>Culicoidea</taxon>
        <taxon>Culicidae</taxon>
        <taxon>Culicinae</taxon>
        <taxon>Aedini</taxon>
        <taxon>Aedes</taxon>
        <taxon>Stegomyia</taxon>
    </lineage>
</organism>
<feature type="compositionally biased region" description="Basic and acidic residues" evidence="1">
    <location>
        <begin position="965"/>
        <end position="991"/>
    </location>
</feature>
<evidence type="ECO:0000256" key="1">
    <source>
        <dbReference type="SAM" id="MobiDB-lite"/>
    </source>
</evidence>
<feature type="compositionally biased region" description="Basic and acidic residues" evidence="1">
    <location>
        <begin position="680"/>
        <end position="698"/>
    </location>
</feature>
<feature type="compositionally biased region" description="Polar residues" evidence="1">
    <location>
        <begin position="1121"/>
        <end position="1131"/>
    </location>
</feature>
<dbReference type="InParanoid" id="A0A6I8TBH9"/>
<feature type="compositionally biased region" description="Basic and acidic residues" evidence="1">
    <location>
        <begin position="910"/>
        <end position="922"/>
    </location>
</feature>
<sequence>MTDVAFPIASIPTTVATNPNSKAIPAEIGGSQQGPPPPPPRTVSFNRDVHVKRIGSRSEPRTFPTNSNVRKEPQNLSAEALRREAEFVLAQADRLDRARSRSNSINGGKDDKFNSLPSRKSRGKASLTRSSSDASSKKPQKNLLSLFNKTKHDGSVKPPEEKPRITVSRSKSDVGQPLRQVRDRRTPRRNTQELKNDPLTPIIEASPVEYTKPLDPLTAYAQQKKPFEDSQDLNISTNRATSKPVMETIALLRQNSKSQERLHSSQLPPDKPNLTKGVTVENIVKRLSTERHTSPPPAQIVRDGFSYTRPGEPIVYAQVVCNNDSKEKHTIRNQYIANTSDEDMKKSSPHDDLLDRMATKEYLTMKRPSPPLPKYTLDETDNFPRTKLKPYNSDEDEGLGIDYSKRFSTSYLKTTTTTAADSFTNSDEDHITPTVKYTPPYVGHSYSANYRGQADGKEYFPEFHELSQRREILESRIRNRIGSREVLDIGSPDRDTTTRRGSASRYENYHRTTAGRRSVDRMASASPVRRSTLSPPPVQEDLMHRRNSSNQYVESFVTKTVVNRDGRPYSEEYVERFKYPSKNLEDVRTTRTTFERDGSVERTEVKNFKRNLAETSHSRNVMDKGDSGIENDFRKDSLSSEFPTRKRYSMAQNIHACESFLRHERNHTNSCLRKPKRTYSYRERSIDDGSRFDPRLDDYPDSGRGYRKELKSSLKPEKKTGGLAKVKQFMSSTKKKLVRMGESDKKDSRQSSIRSDERSRYDEQFHSLQVPDIANRRRLSTPKSSPSTTKRSLSFKSTTKTGESSKASRTDWFKSFDRLSRKKPSQDSKSQFGGSDLKSTSGGTKPQKSLRFFGDTDTEYANTAPSRPSRSKSSLSKVDKRYQSAYDLEATPKIRETRNRSTSMQNLDEEDRRNESKRKDLYDISEYSTSYRMRSPSPSYPVRRQHSMNRDYTPDRSIPRKSYSRSRDNSVDRVESDRYQRSSRSRSEQQHRKPPSGPQKPARSFERRGSLTRDTDRIQDSSGTEGESSQQSQRSVVFLHATTVGDIPHPHIANAHRMAYSRESLNSSKKVQPMTRTVSRSVSVLAPWKPKHIRDGYEINYHNDQQQVVKPISTLPRPMRNRSSSQSTLNRTKQKTRRSHAGGSKDDLDSDKSSSFDNSRNSHRPSESGGHQTHSLPRRSRDNAAASGSSKTNTLQKHRRN</sequence>
<feature type="compositionally biased region" description="Low complexity" evidence="1">
    <location>
        <begin position="927"/>
        <end position="942"/>
    </location>
</feature>
<dbReference type="Proteomes" id="UP000008820">
    <property type="component" value="Chromosome 3"/>
</dbReference>
<dbReference type="AlphaFoldDB" id="A0A6I8TBH9"/>
<dbReference type="EnsemblMetazoa" id="AAEL005464-RD">
    <property type="protein sequence ID" value="AAEL005464-PD"/>
    <property type="gene ID" value="AAEL005464"/>
</dbReference>
<feature type="compositionally biased region" description="Basic and acidic residues" evidence="1">
    <location>
        <begin position="150"/>
        <end position="164"/>
    </location>
</feature>
<feature type="compositionally biased region" description="Basic and acidic residues" evidence="1">
    <location>
        <begin position="1143"/>
        <end position="1154"/>
    </location>
</feature>
<feature type="compositionally biased region" description="Basic and acidic residues" evidence="1">
    <location>
        <begin position="890"/>
        <end position="899"/>
    </location>
</feature>
<reference evidence="2 3" key="1">
    <citation type="submission" date="2017-06" db="EMBL/GenBank/DDBJ databases">
        <title>Aedes aegypti genome working group (AGWG) sequencing and assembly.</title>
        <authorList>
            <consortium name="Aedes aegypti Genome Working Group (AGWG)"/>
            <person name="Matthews B.J."/>
        </authorList>
    </citation>
    <scope>NUCLEOTIDE SEQUENCE [LARGE SCALE GENOMIC DNA]</scope>
    <source>
        <strain evidence="2 3">LVP_AGWG</strain>
    </source>
</reference>
<dbReference type="EnsemblMetazoa" id="AAEL005464-RB">
    <property type="protein sequence ID" value="AAEL005464-PB"/>
    <property type="gene ID" value="AAEL005464"/>
</dbReference>
<feature type="compositionally biased region" description="Low complexity" evidence="1">
    <location>
        <begin position="865"/>
        <end position="876"/>
    </location>
</feature>
<gene>
    <name evidence="2" type="primary">5566549</name>
</gene>
<name>A0A6I8TBH9_AEDAE</name>
<evidence type="ECO:0000313" key="2">
    <source>
        <dbReference type="EnsemblMetazoa" id="AAEL005464-PB"/>
    </source>
</evidence>
<feature type="region of interest" description="Disordered" evidence="1">
    <location>
        <begin position="678"/>
        <end position="1034"/>
    </location>
</feature>
<dbReference type="FunCoup" id="A0A6I8TBH9">
    <property type="interactions" value="8"/>
</dbReference>
<evidence type="ECO:0000313" key="3">
    <source>
        <dbReference type="Proteomes" id="UP000008820"/>
    </source>
</evidence>
<protein>
    <submittedName>
        <fullName evidence="2">Uncharacterized protein</fullName>
    </submittedName>
</protein>
<feature type="region of interest" description="Disordered" evidence="1">
    <location>
        <begin position="255"/>
        <end position="275"/>
    </location>
</feature>
<reference evidence="2" key="2">
    <citation type="submission" date="2020-05" db="UniProtKB">
        <authorList>
            <consortium name="EnsemblMetazoa"/>
        </authorList>
    </citation>
    <scope>IDENTIFICATION</scope>
    <source>
        <strain evidence="2">LVP_AGWG</strain>
    </source>
</reference>
<proteinExistence type="predicted"/>
<feature type="region of interest" description="Disordered" evidence="1">
    <location>
        <begin position="513"/>
        <end position="542"/>
    </location>
</feature>
<feature type="compositionally biased region" description="Polar residues" evidence="1">
    <location>
        <begin position="1186"/>
        <end position="1195"/>
    </location>
</feature>
<feature type="compositionally biased region" description="Basic and acidic residues" evidence="1">
    <location>
        <begin position="180"/>
        <end position="193"/>
    </location>
</feature>
<feature type="compositionally biased region" description="Basic and acidic residues" evidence="1">
    <location>
        <begin position="704"/>
        <end position="720"/>
    </location>
</feature>
<feature type="compositionally biased region" description="Basic and acidic residues" evidence="1">
    <location>
        <begin position="1003"/>
        <end position="1019"/>
    </location>
</feature>
<dbReference type="OrthoDB" id="6512771at2759"/>
<feature type="compositionally biased region" description="Polar residues" evidence="1">
    <location>
        <begin position="827"/>
        <end position="847"/>
    </location>
</feature>
<accession>A0A6I8TBH9</accession>
<feature type="compositionally biased region" description="Polar residues" evidence="1">
    <location>
        <begin position="795"/>
        <end position="805"/>
    </location>
</feature>
<feature type="compositionally biased region" description="Low complexity" evidence="1">
    <location>
        <begin position="1020"/>
        <end position="1034"/>
    </location>
</feature>
<feature type="compositionally biased region" description="Low complexity" evidence="1">
    <location>
        <begin position="781"/>
        <end position="794"/>
    </location>
</feature>
<feature type="region of interest" description="Disordered" evidence="1">
    <location>
        <begin position="365"/>
        <end position="391"/>
    </location>
</feature>
<feature type="compositionally biased region" description="Polar residues" evidence="1">
    <location>
        <begin position="11"/>
        <end position="21"/>
    </location>
</feature>
<feature type="compositionally biased region" description="Basic and acidic residues" evidence="1">
    <location>
        <begin position="739"/>
        <end position="765"/>
    </location>
</feature>
<feature type="compositionally biased region" description="Basic and acidic residues" evidence="1">
    <location>
        <begin position="948"/>
        <end position="958"/>
    </location>
</feature>
<feature type="region of interest" description="Disordered" evidence="1">
    <location>
        <begin position="92"/>
        <end position="193"/>
    </location>
</feature>
<feature type="compositionally biased region" description="Basic and acidic residues" evidence="1">
    <location>
        <begin position="806"/>
        <end position="819"/>
    </location>
</feature>
<keyword evidence="3" id="KW-1185">Reference proteome</keyword>
<feature type="region of interest" description="Disordered" evidence="1">
    <location>
        <begin position="1101"/>
        <end position="1201"/>
    </location>
</feature>
<feature type="compositionally biased region" description="Basic and acidic residues" evidence="1">
    <location>
        <begin position="47"/>
        <end position="60"/>
    </location>
</feature>